<name>A0A9J6EE02_RHIMP</name>
<comment type="subcellular location">
    <subcellularLocation>
        <location evidence="1">Nucleus</location>
    </subcellularLocation>
</comment>
<organism evidence="3 4">
    <name type="scientific">Rhipicephalus microplus</name>
    <name type="common">Cattle tick</name>
    <name type="synonym">Boophilus microplus</name>
    <dbReference type="NCBI Taxonomy" id="6941"/>
    <lineage>
        <taxon>Eukaryota</taxon>
        <taxon>Metazoa</taxon>
        <taxon>Ecdysozoa</taxon>
        <taxon>Arthropoda</taxon>
        <taxon>Chelicerata</taxon>
        <taxon>Arachnida</taxon>
        <taxon>Acari</taxon>
        <taxon>Parasitiformes</taxon>
        <taxon>Ixodida</taxon>
        <taxon>Ixodoidea</taxon>
        <taxon>Ixodidae</taxon>
        <taxon>Rhipicephalinae</taxon>
        <taxon>Rhipicephalus</taxon>
        <taxon>Boophilus</taxon>
    </lineage>
</organism>
<sequence>MASEPTIQRKLIELSRKAEILSEVRAGKLTKTEIARKFGIAKSTLTGIVKDSVRVTAALSDGDFAPKRKKMRTAAHKGLEDVLLA</sequence>
<dbReference type="InterPro" id="IPR007889">
    <property type="entry name" value="HTH_Psq"/>
</dbReference>
<dbReference type="Proteomes" id="UP000821866">
    <property type="component" value="Chromosome 3"/>
</dbReference>
<reference evidence="3" key="1">
    <citation type="journal article" date="2020" name="Cell">
        <title>Large-Scale Comparative Analyses of Tick Genomes Elucidate Their Genetic Diversity and Vector Capacities.</title>
        <authorList>
            <consortium name="Tick Genome and Microbiome Consortium (TIGMIC)"/>
            <person name="Jia N."/>
            <person name="Wang J."/>
            <person name="Shi W."/>
            <person name="Du L."/>
            <person name="Sun Y."/>
            <person name="Zhan W."/>
            <person name="Jiang J.F."/>
            <person name="Wang Q."/>
            <person name="Zhang B."/>
            <person name="Ji P."/>
            <person name="Bell-Sakyi L."/>
            <person name="Cui X.M."/>
            <person name="Yuan T.T."/>
            <person name="Jiang B.G."/>
            <person name="Yang W.F."/>
            <person name="Lam T.T."/>
            <person name="Chang Q.C."/>
            <person name="Ding S.J."/>
            <person name="Wang X.J."/>
            <person name="Zhu J.G."/>
            <person name="Ruan X.D."/>
            <person name="Zhao L."/>
            <person name="Wei J.T."/>
            <person name="Ye R.Z."/>
            <person name="Que T.C."/>
            <person name="Du C.H."/>
            <person name="Zhou Y.H."/>
            <person name="Cheng J.X."/>
            <person name="Dai P.F."/>
            <person name="Guo W.B."/>
            <person name="Han X.H."/>
            <person name="Huang E.J."/>
            <person name="Li L.F."/>
            <person name="Wei W."/>
            <person name="Gao Y.C."/>
            <person name="Liu J.Z."/>
            <person name="Shao H.Z."/>
            <person name="Wang X."/>
            <person name="Wang C.C."/>
            <person name="Yang T.C."/>
            <person name="Huo Q.B."/>
            <person name="Li W."/>
            <person name="Chen H.Y."/>
            <person name="Chen S.E."/>
            <person name="Zhou L.G."/>
            <person name="Ni X.B."/>
            <person name="Tian J.H."/>
            <person name="Sheng Y."/>
            <person name="Liu T."/>
            <person name="Pan Y.S."/>
            <person name="Xia L.Y."/>
            <person name="Li J."/>
            <person name="Zhao F."/>
            <person name="Cao W.C."/>
        </authorList>
    </citation>
    <scope>NUCLEOTIDE SEQUENCE</scope>
    <source>
        <strain evidence="3">Rmic-2018</strain>
    </source>
</reference>
<evidence type="ECO:0000256" key="1">
    <source>
        <dbReference type="ARBA" id="ARBA00004123"/>
    </source>
</evidence>
<proteinExistence type="predicted"/>
<dbReference type="GO" id="GO:0003677">
    <property type="term" value="F:DNA binding"/>
    <property type="evidence" value="ECO:0007669"/>
    <property type="project" value="InterPro"/>
</dbReference>
<reference evidence="3" key="2">
    <citation type="submission" date="2021-09" db="EMBL/GenBank/DDBJ databases">
        <authorList>
            <person name="Jia N."/>
            <person name="Wang J."/>
            <person name="Shi W."/>
            <person name="Du L."/>
            <person name="Sun Y."/>
            <person name="Zhan W."/>
            <person name="Jiang J."/>
            <person name="Wang Q."/>
            <person name="Zhang B."/>
            <person name="Ji P."/>
            <person name="Sakyi L.B."/>
            <person name="Cui X."/>
            <person name="Yuan T."/>
            <person name="Jiang B."/>
            <person name="Yang W."/>
            <person name="Lam T.T.-Y."/>
            <person name="Chang Q."/>
            <person name="Ding S."/>
            <person name="Wang X."/>
            <person name="Zhu J."/>
            <person name="Ruan X."/>
            <person name="Zhao L."/>
            <person name="Wei J."/>
            <person name="Que T."/>
            <person name="Du C."/>
            <person name="Cheng J."/>
            <person name="Dai P."/>
            <person name="Han X."/>
            <person name="Huang E."/>
            <person name="Gao Y."/>
            <person name="Liu J."/>
            <person name="Shao H."/>
            <person name="Ye R."/>
            <person name="Li L."/>
            <person name="Wei W."/>
            <person name="Wang X."/>
            <person name="Wang C."/>
            <person name="Huo Q."/>
            <person name="Li W."/>
            <person name="Guo W."/>
            <person name="Chen H."/>
            <person name="Chen S."/>
            <person name="Zhou L."/>
            <person name="Zhou L."/>
            <person name="Ni X."/>
            <person name="Tian J."/>
            <person name="Zhou Y."/>
            <person name="Sheng Y."/>
            <person name="Liu T."/>
            <person name="Pan Y."/>
            <person name="Xia L."/>
            <person name="Li J."/>
            <person name="Zhao F."/>
            <person name="Cao W."/>
        </authorList>
    </citation>
    <scope>NUCLEOTIDE SEQUENCE</scope>
    <source>
        <strain evidence="3">Rmic-2018</strain>
        <tissue evidence="3">Larvae</tissue>
    </source>
</reference>
<dbReference type="AlphaFoldDB" id="A0A9J6EE02"/>
<dbReference type="SUPFAM" id="SSF46689">
    <property type="entry name" value="Homeodomain-like"/>
    <property type="match status" value="1"/>
</dbReference>
<dbReference type="Pfam" id="PF04218">
    <property type="entry name" value="CENP-B_N"/>
    <property type="match status" value="1"/>
</dbReference>
<dbReference type="EMBL" id="JABSTU010000005">
    <property type="protein sequence ID" value="KAH8032577.1"/>
    <property type="molecule type" value="Genomic_DNA"/>
</dbReference>
<gene>
    <name evidence="3" type="ORF">HPB51_026030</name>
</gene>
<comment type="caution">
    <text evidence="3">The sequence shown here is derived from an EMBL/GenBank/DDBJ whole genome shotgun (WGS) entry which is preliminary data.</text>
</comment>
<evidence type="ECO:0000313" key="3">
    <source>
        <dbReference type="EMBL" id="KAH8032577.1"/>
    </source>
</evidence>
<evidence type="ECO:0000259" key="2">
    <source>
        <dbReference type="Pfam" id="PF04218"/>
    </source>
</evidence>
<dbReference type="GO" id="GO:0005634">
    <property type="term" value="C:nucleus"/>
    <property type="evidence" value="ECO:0007669"/>
    <property type="project" value="UniProtKB-SubCell"/>
</dbReference>
<evidence type="ECO:0000313" key="4">
    <source>
        <dbReference type="Proteomes" id="UP000821866"/>
    </source>
</evidence>
<accession>A0A9J6EE02</accession>
<feature type="domain" description="HTH psq-type" evidence="2">
    <location>
        <begin position="16"/>
        <end position="50"/>
    </location>
</feature>
<dbReference type="InterPro" id="IPR009057">
    <property type="entry name" value="Homeodomain-like_sf"/>
</dbReference>
<dbReference type="Gene3D" id="1.10.10.60">
    <property type="entry name" value="Homeodomain-like"/>
    <property type="match status" value="1"/>
</dbReference>
<keyword evidence="4" id="KW-1185">Reference proteome</keyword>
<protein>
    <recommendedName>
        <fullName evidence="2">HTH psq-type domain-containing protein</fullName>
    </recommendedName>
</protein>